<proteinExistence type="predicted"/>
<gene>
    <name evidence="1" type="ORF">SAMN06265337_2744</name>
</gene>
<dbReference type="EMBL" id="FYEW01000002">
    <property type="protein sequence ID" value="SNC75180.1"/>
    <property type="molecule type" value="Genomic_DNA"/>
</dbReference>
<dbReference type="OrthoDB" id="663116at2"/>
<protein>
    <submittedName>
        <fullName evidence="1">Uncharacterized protein</fullName>
    </submittedName>
</protein>
<name>A0A212UAK1_9BACT</name>
<evidence type="ECO:0000313" key="1">
    <source>
        <dbReference type="EMBL" id="SNC75180.1"/>
    </source>
</evidence>
<sequence>MNKQLSKQYQVFLLAFVFLGLYALPGQAQQYYLSLEKQHINLPNRTYYVGKVVDGRPGKPTIGLVYRGLDNRPAAVLFRDGLETELTSFLQKQLPARSTDQAIVLCLRQLRISEVLNGFTEEASADLAADVYAHLPDGYHFVQSVAARTSERALETTYRHDNQVAQLLQQCLEQLQSASWQEATARPPLTLAQLTKNATLVTTTSTGISSTPAIIREAPRRGIYYSFAQFLANQADATHSILLDTIHVGLAGPTAREQWQGVARIRPQIVEAEKRRSVPKDIWGFSDGQQVYVQYQGRYFPLVRQRNFFTFVGEAQPDLEYMRARSQAQMRTGVIGVATVREQNHTDEPTGYAVDMRTGHLAPYPDPMRPYPAKTDTAYVYVYRTADSLAEPVPVFLGDRQVGQLRSNEYLEIPWPYYARVMRLGVQTAGKQAAQLLIPNTSQLNYVRIMTNTATSLRPSIQLVRPEQGEKELDAIDKLSPLKAK</sequence>
<dbReference type="AlphaFoldDB" id="A0A212UAK1"/>
<evidence type="ECO:0000313" key="2">
    <source>
        <dbReference type="Proteomes" id="UP000198131"/>
    </source>
</evidence>
<accession>A0A212UAK1</accession>
<dbReference type="RefSeq" id="WP_088844079.1">
    <property type="nucleotide sequence ID" value="NZ_FYEW01000002.1"/>
</dbReference>
<keyword evidence="2" id="KW-1185">Reference proteome</keyword>
<organism evidence="1 2">
    <name type="scientific">Hymenobacter gelipurpurascens</name>
    <dbReference type="NCBI Taxonomy" id="89968"/>
    <lineage>
        <taxon>Bacteria</taxon>
        <taxon>Pseudomonadati</taxon>
        <taxon>Bacteroidota</taxon>
        <taxon>Cytophagia</taxon>
        <taxon>Cytophagales</taxon>
        <taxon>Hymenobacteraceae</taxon>
        <taxon>Hymenobacter</taxon>
    </lineage>
</organism>
<reference evidence="2" key="1">
    <citation type="submission" date="2017-06" db="EMBL/GenBank/DDBJ databases">
        <authorList>
            <person name="Varghese N."/>
            <person name="Submissions S."/>
        </authorList>
    </citation>
    <scope>NUCLEOTIDE SEQUENCE [LARGE SCALE GENOMIC DNA]</scope>
    <source>
        <strain evidence="2">DSM 11116</strain>
    </source>
</reference>
<dbReference type="Proteomes" id="UP000198131">
    <property type="component" value="Unassembled WGS sequence"/>
</dbReference>